<feature type="compositionally biased region" description="Polar residues" evidence="6">
    <location>
        <begin position="62"/>
        <end position="74"/>
    </location>
</feature>
<evidence type="ECO:0000256" key="6">
    <source>
        <dbReference type="SAM" id="MobiDB-lite"/>
    </source>
</evidence>
<feature type="compositionally biased region" description="Low complexity" evidence="6">
    <location>
        <begin position="361"/>
        <end position="382"/>
    </location>
</feature>
<keyword evidence="4" id="KW-0539">Nucleus</keyword>
<feature type="compositionally biased region" description="Low complexity" evidence="6">
    <location>
        <begin position="75"/>
        <end position="93"/>
    </location>
</feature>
<keyword evidence="9" id="KW-1185">Reference proteome</keyword>
<feature type="region of interest" description="Disordered" evidence="6">
    <location>
        <begin position="1"/>
        <end position="107"/>
    </location>
</feature>
<proteinExistence type="inferred from homology"/>
<dbReference type="PANTHER" id="PTHR10015:SF427">
    <property type="entry name" value="HEAT SHOCK FACTOR PROTEIN"/>
    <property type="match status" value="1"/>
</dbReference>
<gene>
    <name evidence="8" type="ORF">BGZ96_007948</name>
</gene>
<evidence type="ECO:0000256" key="4">
    <source>
        <dbReference type="ARBA" id="ARBA00023242"/>
    </source>
</evidence>
<dbReference type="InterPro" id="IPR000232">
    <property type="entry name" value="HSF_DNA-bd"/>
</dbReference>
<feature type="domain" description="HSF-type DNA-binding" evidence="7">
    <location>
        <begin position="149"/>
        <end position="173"/>
    </location>
</feature>
<dbReference type="Gene3D" id="1.10.10.10">
    <property type="entry name" value="Winged helix-like DNA-binding domain superfamily/Winged helix DNA-binding domain"/>
    <property type="match status" value="1"/>
</dbReference>
<name>A0ABQ7JZC1_9FUNG</name>
<dbReference type="SMART" id="SM00415">
    <property type="entry name" value="HSF"/>
    <property type="match status" value="1"/>
</dbReference>
<dbReference type="InterPro" id="IPR036388">
    <property type="entry name" value="WH-like_DNA-bd_sf"/>
</dbReference>
<evidence type="ECO:0000259" key="7">
    <source>
        <dbReference type="PROSITE" id="PS00434"/>
    </source>
</evidence>
<keyword evidence="3" id="KW-0238">DNA-binding</keyword>
<evidence type="ECO:0000256" key="3">
    <source>
        <dbReference type="ARBA" id="ARBA00023125"/>
    </source>
</evidence>
<feature type="region of interest" description="Disordered" evidence="6">
    <location>
        <begin position="326"/>
        <end position="382"/>
    </location>
</feature>
<feature type="compositionally biased region" description="Low complexity" evidence="6">
    <location>
        <begin position="10"/>
        <end position="45"/>
    </location>
</feature>
<comment type="subcellular location">
    <subcellularLocation>
        <location evidence="1">Nucleus</location>
    </subcellularLocation>
</comment>
<dbReference type="Pfam" id="PF00447">
    <property type="entry name" value="HSF_DNA-bind"/>
    <property type="match status" value="1"/>
</dbReference>
<feature type="compositionally biased region" description="Polar residues" evidence="6">
    <location>
        <begin position="341"/>
        <end position="359"/>
    </location>
</feature>
<evidence type="ECO:0000256" key="1">
    <source>
        <dbReference type="ARBA" id="ARBA00004123"/>
    </source>
</evidence>
<feature type="compositionally biased region" description="Gly residues" evidence="6">
    <location>
        <begin position="503"/>
        <end position="527"/>
    </location>
</feature>
<reference evidence="8 9" key="1">
    <citation type="journal article" date="2020" name="Fungal Divers.">
        <title>Resolving the Mortierellaceae phylogeny through synthesis of multi-gene phylogenetics and phylogenomics.</title>
        <authorList>
            <person name="Vandepol N."/>
            <person name="Liber J."/>
            <person name="Desiro A."/>
            <person name="Na H."/>
            <person name="Kennedy M."/>
            <person name="Barry K."/>
            <person name="Grigoriev I.V."/>
            <person name="Miller A.N."/>
            <person name="O'Donnell K."/>
            <person name="Stajich J.E."/>
            <person name="Bonito G."/>
        </authorList>
    </citation>
    <scope>NUCLEOTIDE SEQUENCE [LARGE SCALE GENOMIC DNA]</scope>
    <source>
        <strain evidence="8 9">AD045</strain>
    </source>
</reference>
<dbReference type="InterPro" id="IPR036390">
    <property type="entry name" value="WH_DNA-bd_sf"/>
</dbReference>
<organism evidence="8 9">
    <name type="scientific">Linnemannia gamsii</name>
    <dbReference type="NCBI Taxonomy" id="64522"/>
    <lineage>
        <taxon>Eukaryota</taxon>
        <taxon>Fungi</taxon>
        <taxon>Fungi incertae sedis</taxon>
        <taxon>Mucoromycota</taxon>
        <taxon>Mortierellomycotina</taxon>
        <taxon>Mortierellomycetes</taxon>
        <taxon>Mortierellales</taxon>
        <taxon>Mortierellaceae</taxon>
        <taxon>Linnemannia</taxon>
    </lineage>
</organism>
<sequence>MNQQRELMSQMQQQQQQQQQLQQQQHQHQLQQQQIHQQHLALQQQAPSILQQPRQPGGVRANSGNQIPYPLQTTSSPSSPSASGSQPSSPNGSMTSLQPPSPAKANTNTFVHKLHNMVIDKQYQHLIAWNYTGTSFIVCNIMEFSRDVLPKHFKHNNFSSFVRQLNMYGFHKVNKSPRGHRTLAENQIWEFSHQKFLRGRQDLLDDIKRKAMESDAMRRDGADVSSHVTMLQSSQQDLAQQVTHLQANFGEVARELADTRRIQVAQQQLLKSLLDYIQKTSGGQPLPPELTFEHYEVKPEPERPPIYITAPESSTQQMYQNMMFNTLSNDNSASGPRRPNSPLTIQTSMGGSGPNSPQNAPLHSPLSPHHSPMSPLSPLSPSFGMQNLGIGMNSNGNLNVNESNAGGMNGVRNNNGINNNNPNNNSNPRTPSINIQIPPFYTTSSGLLAHAPQSPNTLQAYTSAVNTPLPPSPSPGSPLASMVSDNEMESSASLYCPSPGGPNMTGGMHGGHPGSEYGGSEYGGSEYGGDDGSHFFSMNS</sequence>
<evidence type="ECO:0000313" key="8">
    <source>
        <dbReference type="EMBL" id="KAG0288270.1"/>
    </source>
</evidence>
<protein>
    <recommendedName>
        <fullName evidence="7">HSF-type DNA-binding domain-containing protein</fullName>
    </recommendedName>
</protein>
<feature type="region of interest" description="Disordered" evidence="6">
    <location>
        <begin position="502"/>
        <end position="540"/>
    </location>
</feature>
<dbReference type="EMBL" id="JAAAIM010000423">
    <property type="protein sequence ID" value="KAG0288270.1"/>
    <property type="molecule type" value="Genomic_DNA"/>
</dbReference>
<accession>A0ABQ7JZC1</accession>
<feature type="compositionally biased region" description="Polar residues" evidence="6">
    <location>
        <begin position="94"/>
        <end position="107"/>
    </location>
</feature>
<comment type="similarity">
    <text evidence="2 5">Belongs to the HSF family.</text>
</comment>
<evidence type="ECO:0000256" key="2">
    <source>
        <dbReference type="ARBA" id="ARBA00006403"/>
    </source>
</evidence>
<evidence type="ECO:0000256" key="5">
    <source>
        <dbReference type="RuleBase" id="RU004020"/>
    </source>
</evidence>
<dbReference type="PANTHER" id="PTHR10015">
    <property type="entry name" value="HEAT SHOCK TRANSCRIPTION FACTOR"/>
    <property type="match status" value="1"/>
</dbReference>
<dbReference type="Proteomes" id="UP001194696">
    <property type="component" value="Unassembled WGS sequence"/>
</dbReference>
<comment type="caution">
    <text evidence="8">The sequence shown here is derived from an EMBL/GenBank/DDBJ whole genome shotgun (WGS) entry which is preliminary data.</text>
</comment>
<evidence type="ECO:0000313" key="9">
    <source>
        <dbReference type="Proteomes" id="UP001194696"/>
    </source>
</evidence>
<dbReference type="SUPFAM" id="SSF46785">
    <property type="entry name" value="Winged helix' DNA-binding domain"/>
    <property type="match status" value="1"/>
</dbReference>
<dbReference type="PRINTS" id="PR00056">
    <property type="entry name" value="HSFDOMAIN"/>
</dbReference>
<dbReference type="PROSITE" id="PS00434">
    <property type="entry name" value="HSF_DOMAIN"/>
    <property type="match status" value="1"/>
</dbReference>